<keyword evidence="1" id="KW-1133">Transmembrane helix</keyword>
<protein>
    <submittedName>
        <fullName evidence="2">Uncharacterized protein</fullName>
    </submittedName>
</protein>
<reference evidence="2" key="1">
    <citation type="journal article" date="2023" name="Plant J.">
        <title>The genome of the king protea, Protea cynaroides.</title>
        <authorList>
            <person name="Chang J."/>
            <person name="Duong T.A."/>
            <person name="Schoeman C."/>
            <person name="Ma X."/>
            <person name="Roodt D."/>
            <person name="Barker N."/>
            <person name="Li Z."/>
            <person name="Van de Peer Y."/>
            <person name="Mizrachi E."/>
        </authorList>
    </citation>
    <scope>NUCLEOTIDE SEQUENCE</scope>
    <source>
        <tissue evidence="2">Young leaves</tissue>
    </source>
</reference>
<dbReference type="Proteomes" id="UP001141806">
    <property type="component" value="Unassembled WGS sequence"/>
</dbReference>
<sequence length="244" mass="28302">MTYTRRLLMPFRAYLACFSHSNSSFLYPRNTVQGKYEQLQLWVKSFQHVLKGRAVRFQYRLISQRRCIQTRCFSGIKLSMGSMCVQESIYLRPHIAYADGKDNTLSEEDNANLSGVPALSEDDLYSFWALARKLWLPAFLVITVLTGWGHPIALTVKVILFLLSTNPSRFSVYLFVEQLRHQSIREDPYAFKIKPFYAKKVDVEDYKLFCLARIEIRDQKITLIGILGSWWVIQSSSAQGEHLV</sequence>
<organism evidence="2 3">
    <name type="scientific">Protea cynaroides</name>
    <dbReference type="NCBI Taxonomy" id="273540"/>
    <lineage>
        <taxon>Eukaryota</taxon>
        <taxon>Viridiplantae</taxon>
        <taxon>Streptophyta</taxon>
        <taxon>Embryophyta</taxon>
        <taxon>Tracheophyta</taxon>
        <taxon>Spermatophyta</taxon>
        <taxon>Magnoliopsida</taxon>
        <taxon>Proteales</taxon>
        <taxon>Proteaceae</taxon>
        <taxon>Protea</taxon>
    </lineage>
</organism>
<accession>A0A9Q0QVK9</accession>
<evidence type="ECO:0000313" key="2">
    <source>
        <dbReference type="EMBL" id="KAJ4973410.1"/>
    </source>
</evidence>
<comment type="caution">
    <text evidence="2">The sequence shown here is derived from an EMBL/GenBank/DDBJ whole genome shotgun (WGS) entry which is preliminary data.</text>
</comment>
<dbReference type="OrthoDB" id="748084at2759"/>
<dbReference type="EMBL" id="JAMYWD010000004">
    <property type="protein sequence ID" value="KAJ4973410.1"/>
    <property type="molecule type" value="Genomic_DNA"/>
</dbReference>
<evidence type="ECO:0000313" key="3">
    <source>
        <dbReference type="Proteomes" id="UP001141806"/>
    </source>
</evidence>
<proteinExistence type="predicted"/>
<evidence type="ECO:0000256" key="1">
    <source>
        <dbReference type="SAM" id="Phobius"/>
    </source>
</evidence>
<dbReference type="AlphaFoldDB" id="A0A9Q0QVK9"/>
<keyword evidence="3" id="KW-1185">Reference proteome</keyword>
<name>A0A9Q0QVK9_9MAGN</name>
<keyword evidence="1" id="KW-0472">Membrane</keyword>
<gene>
    <name evidence="2" type="ORF">NE237_006584</name>
</gene>
<keyword evidence="1" id="KW-0812">Transmembrane</keyword>
<feature type="transmembrane region" description="Helical" evidence="1">
    <location>
        <begin position="134"/>
        <end position="152"/>
    </location>
</feature>